<evidence type="ECO:0000313" key="3">
    <source>
        <dbReference type="Proteomes" id="UP000663860"/>
    </source>
</evidence>
<evidence type="ECO:0000313" key="2">
    <source>
        <dbReference type="EMBL" id="CAF0712236.1"/>
    </source>
</evidence>
<dbReference type="EMBL" id="CAJNOE010000001">
    <property type="protein sequence ID" value="CAF0712236.1"/>
    <property type="molecule type" value="Genomic_DNA"/>
</dbReference>
<dbReference type="Proteomes" id="UP000663860">
    <property type="component" value="Unassembled WGS sequence"/>
</dbReference>
<name>A0A813M675_9BILA</name>
<feature type="compositionally biased region" description="Polar residues" evidence="1">
    <location>
        <begin position="63"/>
        <end position="73"/>
    </location>
</feature>
<sequence>MLSTDDSTSMTNSTNSPPDHIDDVSILSNDEELGDDEDQASEEDEMNDEVDVDSDDEEVEIAPTSSRNNSMTIPNPIPTGSNSSLNSLLEEDINNLFSKVPTKFLAGASHKLDINDSRLLLITLHFFTDFIETETSCQWQICNKKPLTCQISIDKKHYLDEQVTVKCVYQTCECHPANAFRVPFIER</sequence>
<accession>A0A813M675</accession>
<proteinExistence type="predicted"/>
<feature type="region of interest" description="Disordered" evidence="1">
    <location>
        <begin position="1"/>
        <end position="79"/>
    </location>
</feature>
<reference evidence="2" key="1">
    <citation type="submission" date="2021-02" db="EMBL/GenBank/DDBJ databases">
        <authorList>
            <person name="Nowell W R."/>
        </authorList>
    </citation>
    <scope>NUCLEOTIDE SEQUENCE</scope>
</reference>
<organism evidence="2 3">
    <name type="scientific">Adineta steineri</name>
    <dbReference type="NCBI Taxonomy" id="433720"/>
    <lineage>
        <taxon>Eukaryota</taxon>
        <taxon>Metazoa</taxon>
        <taxon>Spiralia</taxon>
        <taxon>Gnathifera</taxon>
        <taxon>Rotifera</taxon>
        <taxon>Eurotatoria</taxon>
        <taxon>Bdelloidea</taxon>
        <taxon>Adinetida</taxon>
        <taxon>Adinetidae</taxon>
        <taxon>Adineta</taxon>
    </lineage>
</organism>
<protein>
    <submittedName>
        <fullName evidence="2">Uncharacterized protein</fullName>
    </submittedName>
</protein>
<feature type="compositionally biased region" description="Low complexity" evidence="1">
    <location>
        <begin position="1"/>
        <end position="16"/>
    </location>
</feature>
<comment type="caution">
    <text evidence="2">The sequence shown here is derived from an EMBL/GenBank/DDBJ whole genome shotgun (WGS) entry which is preliminary data.</text>
</comment>
<gene>
    <name evidence="2" type="ORF">IZO911_LOCUS164</name>
</gene>
<dbReference type="AlphaFoldDB" id="A0A813M675"/>
<feature type="compositionally biased region" description="Acidic residues" evidence="1">
    <location>
        <begin position="29"/>
        <end position="60"/>
    </location>
</feature>
<evidence type="ECO:0000256" key="1">
    <source>
        <dbReference type="SAM" id="MobiDB-lite"/>
    </source>
</evidence>